<gene>
    <name evidence="1" type="ORF">SAMN02745664_12438</name>
</gene>
<evidence type="ECO:0000313" key="1">
    <source>
        <dbReference type="EMBL" id="SIS08466.1"/>
    </source>
</evidence>
<keyword evidence="2" id="KW-1185">Reference proteome</keyword>
<evidence type="ECO:0000313" key="2">
    <source>
        <dbReference type="Proteomes" id="UP000187495"/>
    </source>
</evidence>
<dbReference type="InterPro" id="IPR010265">
    <property type="entry name" value="Phage_lambda_TipM"/>
</dbReference>
<reference evidence="2" key="1">
    <citation type="submission" date="2017-01" db="EMBL/GenBank/DDBJ databases">
        <authorList>
            <person name="Varghese N."/>
            <person name="Submissions S."/>
        </authorList>
    </citation>
    <scope>NUCLEOTIDE SEQUENCE [LARGE SCALE GENOMIC DNA]</scope>
    <source>
        <strain evidence="2">DSM 21768</strain>
    </source>
</reference>
<name>A0A1N7G7T8_9GAMM</name>
<dbReference type="RefSeq" id="WP_076556175.1">
    <property type="nucleotide sequence ID" value="NZ_FTNU01000024.1"/>
</dbReference>
<dbReference type="Pfam" id="PF05939">
    <property type="entry name" value="Phage_min_tail"/>
    <property type="match status" value="1"/>
</dbReference>
<accession>A0A1N7G7T8</accession>
<dbReference type="STRING" id="34061.B0189_08695"/>
<dbReference type="Proteomes" id="UP000187495">
    <property type="component" value="Unassembled WGS sequence"/>
</dbReference>
<proteinExistence type="predicted"/>
<organism evidence="1 2">
    <name type="scientific">Moraxella cuniculi DSM 21768</name>
    <dbReference type="NCBI Taxonomy" id="1122245"/>
    <lineage>
        <taxon>Bacteria</taxon>
        <taxon>Pseudomonadati</taxon>
        <taxon>Pseudomonadota</taxon>
        <taxon>Gammaproteobacteria</taxon>
        <taxon>Moraxellales</taxon>
        <taxon>Moraxellaceae</taxon>
        <taxon>Moraxella</taxon>
    </lineage>
</organism>
<dbReference type="EMBL" id="FTNU01000024">
    <property type="protein sequence ID" value="SIS08466.1"/>
    <property type="molecule type" value="Genomic_DNA"/>
</dbReference>
<sequence>MQTFDYKLNMGASVETTQTVLKNQYNDGYVQRVSVGINNRREAWSGTKTGDFDTVIKPIMDFIDAHKGAKPFYWVNPFGVKNKYICEGYSISQRKGNFWQISLKLEQVF</sequence>
<protein>
    <submittedName>
        <fullName evidence="1">Phage-related protein</fullName>
    </submittedName>
</protein>
<dbReference type="AlphaFoldDB" id="A0A1N7G7T8"/>